<organism evidence="2 3">
    <name type="scientific">Panicum hallii var. hallii</name>
    <dbReference type="NCBI Taxonomy" id="1504633"/>
    <lineage>
        <taxon>Eukaryota</taxon>
        <taxon>Viridiplantae</taxon>
        <taxon>Streptophyta</taxon>
        <taxon>Embryophyta</taxon>
        <taxon>Tracheophyta</taxon>
        <taxon>Spermatophyta</taxon>
        <taxon>Magnoliopsida</taxon>
        <taxon>Liliopsida</taxon>
        <taxon>Poales</taxon>
        <taxon>Poaceae</taxon>
        <taxon>PACMAD clade</taxon>
        <taxon>Panicoideae</taxon>
        <taxon>Panicodae</taxon>
        <taxon>Paniceae</taxon>
        <taxon>Panicinae</taxon>
        <taxon>Panicum</taxon>
        <taxon>Panicum sect. Panicum</taxon>
    </lineage>
</organism>
<evidence type="ECO:0000313" key="2">
    <source>
        <dbReference type="EMBL" id="PUZ66581.1"/>
    </source>
</evidence>
<gene>
    <name evidence="2" type="ORF">GQ55_3G329200</name>
</gene>
<dbReference type="AlphaFoldDB" id="A0A2T7EFI6"/>
<feature type="region of interest" description="Disordered" evidence="1">
    <location>
        <begin position="17"/>
        <end position="59"/>
    </location>
</feature>
<protein>
    <submittedName>
        <fullName evidence="2">Uncharacterized protein</fullName>
    </submittedName>
</protein>
<evidence type="ECO:0000313" key="3">
    <source>
        <dbReference type="Proteomes" id="UP000244336"/>
    </source>
</evidence>
<sequence length="59" mass="6803">MPAREALTGRAWERCRSRGTLAPRGGRHRRAAELPRPRVEVPPLRPSAARTREHHRCQK</sequence>
<accession>A0A2T7EFI6</accession>
<evidence type="ECO:0000256" key="1">
    <source>
        <dbReference type="SAM" id="MobiDB-lite"/>
    </source>
</evidence>
<dbReference type="Proteomes" id="UP000244336">
    <property type="component" value="Chromosome 3"/>
</dbReference>
<name>A0A2T7EFI6_9POAL</name>
<proteinExistence type="predicted"/>
<reference evidence="2 3" key="1">
    <citation type="submission" date="2018-04" db="EMBL/GenBank/DDBJ databases">
        <title>WGS assembly of Panicum hallii var. hallii HAL2.</title>
        <authorList>
            <person name="Lovell J."/>
            <person name="Jenkins J."/>
            <person name="Lowry D."/>
            <person name="Mamidi S."/>
            <person name="Sreedasyam A."/>
            <person name="Weng X."/>
            <person name="Barry K."/>
            <person name="Bonette J."/>
            <person name="Campitelli B."/>
            <person name="Daum C."/>
            <person name="Gordon S."/>
            <person name="Gould B."/>
            <person name="Lipzen A."/>
            <person name="MacQueen A."/>
            <person name="Palacio-Mejia J."/>
            <person name="Plott C."/>
            <person name="Shakirov E."/>
            <person name="Shu S."/>
            <person name="Yoshinaga Y."/>
            <person name="Zane M."/>
            <person name="Rokhsar D."/>
            <person name="Grimwood J."/>
            <person name="Schmutz J."/>
            <person name="Juenger T."/>
        </authorList>
    </citation>
    <scope>NUCLEOTIDE SEQUENCE [LARGE SCALE GENOMIC DNA]</scope>
    <source>
        <strain evidence="3">cv. HAL2</strain>
    </source>
</reference>
<dbReference type="Gramene" id="PUZ66581">
    <property type="protein sequence ID" value="PUZ66581"/>
    <property type="gene ID" value="GQ55_3G329200"/>
</dbReference>
<dbReference type="EMBL" id="CM009751">
    <property type="protein sequence ID" value="PUZ66581.1"/>
    <property type="molecule type" value="Genomic_DNA"/>
</dbReference>
<keyword evidence="3" id="KW-1185">Reference proteome</keyword>